<accession>A0A9E6XSJ1</accession>
<comment type="subcellular location">
    <subcellularLocation>
        <location evidence="5">Cell membrane</location>
        <topology evidence="5">Multi-pass membrane protein</topology>
    </subcellularLocation>
    <subcellularLocation>
        <location evidence="1">Membrane</location>
        <topology evidence="1">Multi-pass membrane protein</topology>
    </subcellularLocation>
</comment>
<keyword evidence="5" id="KW-0813">Transport</keyword>
<evidence type="ECO:0000256" key="1">
    <source>
        <dbReference type="ARBA" id="ARBA00004141"/>
    </source>
</evidence>
<feature type="domain" description="ABC transmembrane type-2" evidence="6">
    <location>
        <begin position="23"/>
        <end position="250"/>
    </location>
</feature>
<evidence type="ECO:0000256" key="4">
    <source>
        <dbReference type="ARBA" id="ARBA00023136"/>
    </source>
</evidence>
<dbReference type="AlphaFoldDB" id="A0A9E6XSJ1"/>
<comment type="similarity">
    <text evidence="5">Belongs to the ABC-2 integral membrane protein family.</text>
</comment>
<feature type="transmembrane region" description="Helical" evidence="5">
    <location>
        <begin position="137"/>
        <end position="161"/>
    </location>
</feature>
<feature type="transmembrane region" description="Helical" evidence="5">
    <location>
        <begin position="225"/>
        <end position="245"/>
    </location>
</feature>
<evidence type="ECO:0000313" key="8">
    <source>
        <dbReference type="Proteomes" id="UP001162834"/>
    </source>
</evidence>
<dbReference type="PANTHER" id="PTHR43229">
    <property type="entry name" value="NODULATION PROTEIN J"/>
    <property type="match status" value="1"/>
</dbReference>
<feature type="transmembrane region" description="Helical" evidence="5">
    <location>
        <begin position="99"/>
        <end position="125"/>
    </location>
</feature>
<keyword evidence="8" id="KW-1185">Reference proteome</keyword>
<name>A0A9E6XSJ1_9ACTN</name>
<gene>
    <name evidence="7" type="primary">drrB_1</name>
    <name evidence="7" type="ORF">DSM104329_00285</name>
</gene>
<dbReference type="Proteomes" id="UP001162834">
    <property type="component" value="Chromosome"/>
</dbReference>
<dbReference type="PROSITE" id="PS51012">
    <property type="entry name" value="ABC_TM2"/>
    <property type="match status" value="1"/>
</dbReference>
<keyword evidence="3 5" id="KW-1133">Transmembrane helix</keyword>
<evidence type="ECO:0000256" key="5">
    <source>
        <dbReference type="RuleBase" id="RU361157"/>
    </source>
</evidence>
<feature type="transmembrane region" description="Helical" evidence="5">
    <location>
        <begin position="57"/>
        <end position="78"/>
    </location>
</feature>
<reference evidence="7" key="1">
    <citation type="journal article" date="2022" name="Int. J. Syst. Evol. Microbiol.">
        <title>Pseudomonas aegrilactucae sp. nov. and Pseudomonas morbosilactucae sp. nov., pathogens causing bacterial rot of lettuce in Japan.</title>
        <authorList>
            <person name="Sawada H."/>
            <person name="Fujikawa T."/>
            <person name="Satou M."/>
        </authorList>
    </citation>
    <scope>NUCLEOTIDE SEQUENCE</scope>
    <source>
        <strain evidence="7">0166_1</strain>
    </source>
</reference>
<dbReference type="RefSeq" id="WP_259313606.1">
    <property type="nucleotide sequence ID" value="NZ_CP087164.1"/>
</dbReference>
<dbReference type="KEGG" id="sbae:DSM104329_00285"/>
<dbReference type="InterPro" id="IPR013525">
    <property type="entry name" value="ABC2_TM"/>
</dbReference>
<protein>
    <recommendedName>
        <fullName evidence="5">Transport permease protein</fullName>
    </recommendedName>
</protein>
<dbReference type="InterPro" id="IPR047817">
    <property type="entry name" value="ABC2_TM_bact-type"/>
</dbReference>
<evidence type="ECO:0000256" key="3">
    <source>
        <dbReference type="ARBA" id="ARBA00022989"/>
    </source>
</evidence>
<dbReference type="PIRSF" id="PIRSF006648">
    <property type="entry name" value="DrrB"/>
    <property type="match status" value="1"/>
</dbReference>
<evidence type="ECO:0000259" key="6">
    <source>
        <dbReference type="PROSITE" id="PS51012"/>
    </source>
</evidence>
<dbReference type="EMBL" id="CP087164">
    <property type="protein sequence ID" value="UGS33918.1"/>
    <property type="molecule type" value="Genomic_DNA"/>
</dbReference>
<feature type="transmembrane region" description="Helical" evidence="5">
    <location>
        <begin position="24"/>
        <end position="45"/>
    </location>
</feature>
<organism evidence="7 8">
    <name type="scientific">Capillimicrobium parvum</name>
    <dbReference type="NCBI Taxonomy" id="2884022"/>
    <lineage>
        <taxon>Bacteria</taxon>
        <taxon>Bacillati</taxon>
        <taxon>Actinomycetota</taxon>
        <taxon>Thermoleophilia</taxon>
        <taxon>Solirubrobacterales</taxon>
        <taxon>Capillimicrobiaceae</taxon>
        <taxon>Capillimicrobium</taxon>
    </lineage>
</organism>
<dbReference type="GO" id="GO:0140359">
    <property type="term" value="F:ABC-type transporter activity"/>
    <property type="evidence" value="ECO:0007669"/>
    <property type="project" value="InterPro"/>
</dbReference>
<keyword evidence="4 5" id="KW-0472">Membrane</keyword>
<dbReference type="InterPro" id="IPR051784">
    <property type="entry name" value="Nod_factor_ABC_transporter"/>
</dbReference>
<keyword evidence="2 5" id="KW-0812">Transmembrane</keyword>
<dbReference type="InterPro" id="IPR000412">
    <property type="entry name" value="ABC_2_transport"/>
</dbReference>
<evidence type="ECO:0000256" key="2">
    <source>
        <dbReference type="ARBA" id="ARBA00022692"/>
    </source>
</evidence>
<proteinExistence type="inferred from homology"/>
<feature type="transmembrane region" description="Helical" evidence="5">
    <location>
        <begin position="168"/>
        <end position="187"/>
    </location>
</feature>
<sequence>MAALSDALLLAQRNLRRIPRNPDLLVGVTFQPIMFVVLFTYVFGGAISTPGFDYIDFFLPGIIVQMIAFTGYATALGISDDLRKGLIDRFRSLPMARSAVLAGRTLSDVSMNVIALVTMLIVGFIVGFSFDATAGKIAAGVGLVLLFGYAMSWVYCFFGLIASSPESASAMITIVIFPLTFVSSAYVPTDSMPKVLAAIANANPITTVVDALRSLWLGTPAGTDVGFALLWCVGIAAVFAVLATARYRRTVAR</sequence>
<dbReference type="Pfam" id="PF01061">
    <property type="entry name" value="ABC2_membrane"/>
    <property type="match status" value="1"/>
</dbReference>
<evidence type="ECO:0000313" key="7">
    <source>
        <dbReference type="EMBL" id="UGS33918.1"/>
    </source>
</evidence>
<dbReference type="PANTHER" id="PTHR43229:SF2">
    <property type="entry name" value="NODULATION PROTEIN J"/>
    <property type="match status" value="1"/>
</dbReference>
<keyword evidence="5" id="KW-1003">Cell membrane</keyword>
<dbReference type="GO" id="GO:0043190">
    <property type="term" value="C:ATP-binding cassette (ABC) transporter complex"/>
    <property type="evidence" value="ECO:0007669"/>
    <property type="project" value="InterPro"/>
</dbReference>